<proteinExistence type="predicted"/>
<dbReference type="Proteomes" id="UP000886998">
    <property type="component" value="Unassembled WGS sequence"/>
</dbReference>
<accession>A0A8X6INI5</accession>
<protein>
    <submittedName>
        <fullName evidence="1">Uncharacterized protein</fullName>
    </submittedName>
</protein>
<evidence type="ECO:0000313" key="1">
    <source>
        <dbReference type="EMBL" id="GFS52767.1"/>
    </source>
</evidence>
<dbReference type="EMBL" id="BMAV01026722">
    <property type="protein sequence ID" value="GFS52767.1"/>
    <property type="molecule type" value="Genomic_DNA"/>
</dbReference>
<reference evidence="1" key="1">
    <citation type="submission" date="2020-08" db="EMBL/GenBank/DDBJ databases">
        <title>Multicomponent nature underlies the extraordinary mechanical properties of spider dragline silk.</title>
        <authorList>
            <person name="Kono N."/>
            <person name="Nakamura H."/>
            <person name="Mori M."/>
            <person name="Yoshida Y."/>
            <person name="Ohtoshi R."/>
            <person name="Malay A.D."/>
            <person name="Moran D.A.P."/>
            <person name="Tomita M."/>
            <person name="Numata K."/>
            <person name="Arakawa K."/>
        </authorList>
    </citation>
    <scope>NUCLEOTIDE SEQUENCE</scope>
</reference>
<dbReference type="OrthoDB" id="6432128at2759"/>
<name>A0A8X6INI5_9ARAC</name>
<dbReference type="AlphaFoldDB" id="A0A8X6INI5"/>
<keyword evidence="2" id="KW-1185">Reference proteome</keyword>
<sequence>MDYFKRVLDENYYSFQHDSYDEGQDRNEEFQTGPFHDIYFIKGPSKESQKFHFDVGDYGYQNNMHSNMVKTNPNIDTNYFHFGSNEWHSNNFDNSKHEQLSQHQITDTVINLDEQGLHQPSIIHFKPSQLNVSFSYLNEDRNEHENHVKNVYLPSSISSLEELPQEFIPLNNPGYFSPLEDLYSDVYDIKNTIPETDTSSVNYPESNLPIFPFDHAFESQRTIIPVPYVPHSQVKNISYAPSNMPVKVKNGFANVSNAVSLKQQYTSFSTGAGQSYSNLKTNYRENTVDRNQNRTLSGSPHHISSESPADELNLFMNPKSKTNTELKNMSLLLNDFRLNSNKSKTLGLIESLDSLTKSIPLTSSLNSTAIQLKNENDSNYRSLHLSSGDFHTSMNNTDNNFRPLFTLNSTKNVNAQLERNNTNKTNATKLIIDDKIIEEASKLVSDPDPFFNVIDDTNMFHSISPMSIINNLSEKNNDGNNIIDIIEEIVNITYTEPQLNIEYSTGSQDSNSNSSIFPNISGTETTTQILKLQNSTLQYLKTTIPKEIINDIEEERFSPTYLNSSIGIHFIPNSPLESTKDETLKALSGDIEDNFPFEELTTVLNFDVDISTFDELKNSSDMKLITLNEGFHLSNSSQDISTSVPNSASLPKSRMITFTTELNDSLERKETNKTDNNNITANTDLNELIQTISPMSHITLPNSLIEAIENDTNPSKLVRFNNPKVINETDTVLSNSIFGELEKNASLELGTNETEKQILLSHIHQPVLELKMKNTAVDDLNPQTNKTPITIKVDSSEILEPVLILTANENQTKINGSMHRDDIITVDTPELSSEKFINPKIRLINQKIPLKNYSQPEIINLNMANITNPEGSKSTKYDIDSSPEVEVLMISKDNADTELSNQVYLENVSESIDKLNSESKTLLEIAHQSDFTEPDTEESHLLEIGDKRNLHTDQYILKREKNPLISEPFTVENVKEQNNNASEFVKIIFQKPSIQEKANNPMLKLWKGNSGVKIEPFGVRKAYKMVPMSFKRYNSLL</sequence>
<organism evidence="1 2">
    <name type="scientific">Trichonephila inaurata madagascariensis</name>
    <dbReference type="NCBI Taxonomy" id="2747483"/>
    <lineage>
        <taxon>Eukaryota</taxon>
        <taxon>Metazoa</taxon>
        <taxon>Ecdysozoa</taxon>
        <taxon>Arthropoda</taxon>
        <taxon>Chelicerata</taxon>
        <taxon>Arachnida</taxon>
        <taxon>Araneae</taxon>
        <taxon>Araneomorphae</taxon>
        <taxon>Entelegynae</taxon>
        <taxon>Araneoidea</taxon>
        <taxon>Nephilidae</taxon>
        <taxon>Trichonephila</taxon>
        <taxon>Trichonephila inaurata</taxon>
    </lineage>
</organism>
<gene>
    <name evidence="1" type="ORF">TNIN_419991</name>
</gene>
<evidence type="ECO:0000313" key="2">
    <source>
        <dbReference type="Proteomes" id="UP000886998"/>
    </source>
</evidence>
<comment type="caution">
    <text evidence="1">The sequence shown here is derived from an EMBL/GenBank/DDBJ whole genome shotgun (WGS) entry which is preliminary data.</text>
</comment>